<dbReference type="Gene3D" id="3.40.50.300">
    <property type="entry name" value="P-loop containing nucleotide triphosphate hydrolases"/>
    <property type="match status" value="1"/>
</dbReference>
<evidence type="ECO:0000256" key="1">
    <source>
        <dbReference type="ARBA" id="ARBA00008428"/>
    </source>
</evidence>
<accession>A0A944GS28</accession>
<evidence type="ECO:0000313" key="18">
    <source>
        <dbReference type="Proteomes" id="UP000615687"/>
    </source>
</evidence>
<dbReference type="GO" id="GO:0003677">
    <property type="term" value="F:DNA binding"/>
    <property type="evidence" value="ECO:0007669"/>
    <property type="project" value="UniProtKB-UniRule"/>
</dbReference>
<evidence type="ECO:0000256" key="12">
    <source>
        <dbReference type="ARBA" id="ARBA00048954"/>
    </source>
</evidence>
<dbReference type="GO" id="GO:0005524">
    <property type="term" value="F:ATP binding"/>
    <property type="evidence" value="ECO:0007669"/>
    <property type="project" value="UniProtKB-UniRule"/>
</dbReference>
<reference evidence="16 18" key="2">
    <citation type="submission" date="2020-09" db="EMBL/GenBank/DDBJ databases">
        <title>The genome sequence of type strain Labrenzia polysiphoniae KACC 19711.</title>
        <authorList>
            <person name="Liu Y."/>
        </authorList>
    </citation>
    <scope>NUCLEOTIDE SEQUENCE [LARGE SCALE GENOMIC DNA]</scope>
    <source>
        <strain evidence="16 18">KACC 19711</strain>
    </source>
</reference>
<keyword evidence="3 14" id="KW-0639">Primosome</keyword>
<evidence type="ECO:0000256" key="10">
    <source>
        <dbReference type="ARBA" id="ARBA00023235"/>
    </source>
</evidence>
<dbReference type="Pfam" id="PF03796">
    <property type="entry name" value="DnaB_C"/>
    <property type="match status" value="1"/>
</dbReference>
<dbReference type="EMBL" id="QTKU01000001">
    <property type="protein sequence ID" value="MBS8259146.1"/>
    <property type="molecule type" value="Genomic_DNA"/>
</dbReference>
<dbReference type="InterPro" id="IPR007694">
    <property type="entry name" value="DNA_helicase_DnaB-like_C"/>
</dbReference>
<proteinExistence type="inferred from homology"/>
<dbReference type="SUPFAM" id="SSF52540">
    <property type="entry name" value="P-loop containing nucleoside triphosphate hydrolases"/>
    <property type="match status" value="1"/>
</dbReference>
<dbReference type="CDD" id="cd00984">
    <property type="entry name" value="DnaB_C"/>
    <property type="match status" value="1"/>
</dbReference>
<dbReference type="GO" id="GO:0006269">
    <property type="term" value="P:DNA replication, synthesis of primer"/>
    <property type="evidence" value="ECO:0007669"/>
    <property type="project" value="UniProtKB-UniRule"/>
</dbReference>
<dbReference type="GO" id="GO:0005829">
    <property type="term" value="C:cytosol"/>
    <property type="evidence" value="ECO:0007669"/>
    <property type="project" value="TreeGrafter"/>
</dbReference>
<dbReference type="Gene3D" id="1.10.860.10">
    <property type="entry name" value="DNAb Helicase, Chain A"/>
    <property type="match status" value="1"/>
</dbReference>
<keyword evidence="7 14" id="KW-0347">Helicase</keyword>
<dbReference type="NCBIfam" id="NF006606">
    <property type="entry name" value="PRK09165.1"/>
    <property type="match status" value="1"/>
</dbReference>
<dbReference type="Pfam" id="PF00772">
    <property type="entry name" value="DnaB"/>
    <property type="match status" value="1"/>
</dbReference>
<evidence type="ECO:0000256" key="6">
    <source>
        <dbReference type="ARBA" id="ARBA00022801"/>
    </source>
</evidence>
<keyword evidence="18" id="KW-1185">Reference proteome</keyword>
<comment type="caution">
    <text evidence="17">The sequence shown here is derived from an EMBL/GenBank/DDBJ whole genome shotgun (WGS) entry which is preliminary data.</text>
</comment>
<dbReference type="GO" id="GO:1990077">
    <property type="term" value="C:primosome complex"/>
    <property type="evidence" value="ECO:0007669"/>
    <property type="project" value="UniProtKB-UniRule"/>
</dbReference>
<dbReference type="InterPro" id="IPR007693">
    <property type="entry name" value="DNA_helicase_DnaB-like_N"/>
</dbReference>
<evidence type="ECO:0000313" key="16">
    <source>
        <dbReference type="EMBL" id="MBD8875256.1"/>
    </source>
</evidence>
<keyword evidence="4 14" id="KW-0235">DNA replication</keyword>
<evidence type="ECO:0000256" key="4">
    <source>
        <dbReference type="ARBA" id="ARBA00022705"/>
    </source>
</evidence>
<evidence type="ECO:0000256" key="8">
    <source>
        <dbReference type="ARBA" id="ARBA00022840"/>
    </source>
</evidence>
<evidence type="ECO:0000256" key="9">
    <source>
        <dbReference type="ARBA" id="ARBA00023125"/>
    </source>
</evidence>
<evidence type="ECO:0000256" key="13">
    <source>
        <dbReference type="NCBIfam" id="TIGR00665"/>
    </source>
</evidence>
<dbReference type="EMBL" id="JACYXJ010000001">
    <property type="protein sequence ID" value="MBD8875256.1"/>
    <property type="molecule type" value="Genomic_DNA"/>
</dbReference>
<keyword evidence="9 14" id="KW-0238">DNA-binding</keyword>
<dbReference type="InterPro" id="IPR016136">
    <property type="entry name" value="DNA_helicase_N/primase_C"/>
</dbReference>
<dbReference type="SUPFAM" id="SSF48024">
    <property type="entry name" value="N-terminal domain of DnaB helicase"/>
    <property type="match status" value="1"/>
</dbReference>
<dbReference type="PROSITE" id="PS51199">
    <property type="entry name" value="SF4_HELICASE"/>
    <property type="match status" value="1"/>
</dbReference>
<name>A0A944GS28_9HYPH</name>
<gene>
    <name evidence="17" type="ORF">DYI23_02840</name>
    <name evidence="16" type="ORF">IG617_03040</name>
</gene>
<dbReference type="PANTHER" id="PTHR30153">
    <property type="entry name" value="REPLICATIVE DNA HELICASE DNAB"/>
    <property type="match status" value="1"/>
</dbReference>
<dbReference type="InterPro" id="IPR036185">
    <property type="entry name" value="DNA_heli_DnaB-like_N_sf"/>
</dbReference>
<feature type="domain" description="SF4 helicase" evidence="15">
    <location>
        <begin position="190"/>
        <end position="487"/>
    </location>
</feature>
<comment type="subunit">
    <text evidence="2">Homohexamer.</text>
</comment>
<dbReference type="GO" id="GO:0043139">
    <property type="term" value="F:5'-3' DNA helicase activity"/>
    <property type="evidence" value="ECO:0007669"/>
    <property type="project" value="UniProtKB-EC"/>
</dbReference>
<evidence type="ECO:0000256" key="5">
    <source>
        <dbReference type="ARBA" id="ARBA00022741"/>
    </source>
</evidence>
<dbReference type="GO" id="GO:0016787">
    <property type="term" value="F:hydrolase activity"/>
    <property type="evidence" value="ECO:0007669"/>
    <property type="project" value="UniProtKB-KW"/>
</dbReference>
<keyword evidence="5 14" id="KW-0547">Nucleotide-binding</keyword>
<reference evidence="17" key="3">
    <citation type="journal article" date="2021" name="Microorganisms">
        <title>Bacterial Dimethylsulfoniopropionate Biosynthesis in the East China Sea.</title>
        <authorList>
            <person name="Liu J."/>
            <person name="Zhang Y."/>
            <person name="Liu J."/>
            <person name="Zhong H."/>
            <person name="Williams B.T."/>
            <person name="Zheng Y."/>
            <person name="Curson A.R.J."/>
            <person name="Sun C."/>
            <person name="Sun H."/>
            <person name="Song D."/>
            <person name="Wagner Mackenzie B."/>
            <person name="Bermejo Martinez A."/>
            <person name="Todd J.D."/>
            <person name="Zhang X.H."/>
        </authorList>
    </citation>
    <scope>NUCLEOTIDE SEQUENCE</scope>
    <source>
        <strain evidence="17">AESS21</strain>
    </source>
</reference>
<dbReference type="RefSeq" id="WP_153769421.1">
    <property type="nucleotide sequence ID" value="NZ_JACYXJ010000001.1"/>
</dbReference>
<keyword evidence="8 14" id="KW-0067">ATP-binding</keyword>
<dbReference type="InterPro" id="IPR027417">
    <property type="entry name" value="P-loop_NTPase"/>
</dbReference>
<dbReference type="PANTHER" id="PTHR30153:SF2">
    <property type="entry name" value="REPLICATIVE DNA HELICASE"/>
    <property type="match status" value="1"/>
</dbReference>
<dbReference type="AlphaFoldDB" id="A0A944GS28"/>
<dbReference type="FunFam" id="3.40.50.300:FF:000076">
    <property type="entry name" value="Replicative DNA helicase"/>
    <property type="match status" value="1"/>
</dbReference>
<evidence type="ECO:0000256" key="7">
    <source>
        <dbReference type="ARBA" id="ARBA00022806"/>
    </source>
</evidence>
<reference evidence="17" key="1">
    <citation type="submission" date="2018-08" db="EMBL/GenBank/DDBJ databases">
        <authorList>
            <person name="Jin W."/>
            <person name="Wang H."/>
            <person name="Yang Y."/>
            <person name="Li M."/>
            <person name="Liu J."/>
        </authorList>
    </citation>
    <scope>NUCLEOTIDE SEQUENCE</scope>
    <source>
        <strain evidence="17">AESS21</strain>
    </source>
</reference>
<sequence length="494" mass="54873">MKGKLQSVETEDAAQRLAPHNAEAERQLLGAILVNNETYYRVSDFLEPFHFFVPPHQDIYEKIGQLIRAGKTASPITLKTFYPADTKIAELSATQFLLRLAADAASIINAEDYGRTIYDLAMRRNLIRIGEDMVNIAYDAPIDVPPNQQIDDAERRLFELAETGRQEGGFVSFGDALTETIEMAHAAWNREGALSGISTGLTDLDRLMGGLQHSDLIVLAARPAMGKTSLVTNIAYNIAQAFQAEEQPDGSLKTVNGGVVGFFSLEMSAEQLATRIISEQTEVSSSKIRRGDITEEEFTKLAGAAQHMQTVPLHVDQTGGISIASLVARARRLKRQRGLDLIVVDYIQLLSGTSKTAGNRVQEVTEITTGLKALAKELNVPVLALSQLSRQVENRDDKRPQLSDLRESGSIEQDADVVMFIYRDEYYLSKTEPEEGSPEHEVWRDKVERVKGKAEIIIAKQRHGPTGTVNLHFEGQYTRFSDLAQDDYMPDRHD</sequence>
<dbReference type="Proteomes" id="UP000615687">
    <property type="component" value="Unassembled WGS sequence"/>
</dbReference>
<dbReference type="GO" id="GO:0042802">
    <property type="term" value="F:identical protein binding"/>
    <property type="evidence" value="ECO:0007669"/>
    <property type="project" value="UniProtKB-ARBA"/>
</dbReference>
<evidence type="ECO:0000256" key="11">
    <source>
        <dbReference type="ARBA" id="ARBA00044932"/>
    </source>
</evidence>
<comment type="catalytic activity">
    <reaction evidence="12 14">
        <text>ATP + H2O = ADP + phosphate + H(+)</text>
        <dbReference type="Rhea" id="RHEA:13065"/>
        <dbReference type="ChEBI" id="CHEBI:15377"/>
        <dbReference type="ChEBI" id="CHEBI:15378"/>
        <dbReference type="ChEBI" id="CHEBI:30616"/>
        <dbReference type="ChEBI" id="CHEBI:43474"/>
        <dbReference type="ChEBI" id="CHEBI:456216"/>
        <dbReference type="EC" id="5.6.2.3"/>
    </reaction>
</comment>
<organism evidence="17 19">
    <name type="scientific">Roseibium polysiphoniae</name>
    <dbReference type="NCBI Taxonomy" id="2571221"/>
    <lineage>
        <taxon>Bacteria</taxon>
        <taxon>Pseudomonadati</taxon>
        <taxon>Pseudomonadota</taxon>
        <taxon>Alphaproteobacteria</taxon>
        <taxon>Hyphomicrobiales</taxon>
        <taxon>Stappiaceae</taxon>
        <taxon>Roseibium</taxon>
    </lineage>
</organism>
<evidence type="ECO:0000256" key="2">
    <source>
        <dbReference type="ARBA" id="ARBA00011643"/>
    </source>
</evidence>
<dbReference type="EC" id="5.6.2.3" evidence="13 14"/>
<evidence type="ECO:0000256" key="14">
    <source>
        <dbReference type="RuleBase" id="RU362085"/>
    </source>
</evidence>
<keyword evidence="10" id="KW-0413">Isomerase</keyword>
<dbReference type="NCBIfam" id="TIGR00665">
    <property type="entry name" value="DnaB"/>
    <property type="match status" value="1"/>
</dbReference>
<comment type="function">
    <text evidence="11 14">The main replicative DNA helicase, it participates in initiation and elongation during chromosome replication. Travels ahead of the DNA replisome, separating dsDNA into templates for DNA synthesis. A processive ATP-dependent 5'-3' DNA helicase it has DNA-dependent ATPase activity.</text>
</comment>
<evidence type="ECO:0000259" key="15">
    <source>
        <dbReference type="PROSITE" id="PS51199"/>
    </source>
</evidence>
<evidence type="ECO:0000313" key="17">
    <source>
        <dbReference type="EMBL" id="MBS8259146.1"/>
    </source>
</evidence>
<comment type="similarity">
    <text evidence="1 14">Belongs to the helicase family. DnaB subfamily.</text>
</comment>
<evidence type="ECO:0000256" key="3">
    <source>
        <dbReference type="ARBA" id="ARBA00022515"/>
    </source>
</evidence>
<protein>
    <recommendedName>
        <fullName evidence="13 14">Replicative DNA helicase</fullName>
        <ecNumber evidence="13 14">5.6.2.3</ecNumber>
    </recommendedName>
</protein>
<keyword evidence="6 14" id="KW-0378">Hydrolase</keyword>
<dbReference type="InterPro" id="IPR007692">
    <property type="entry name" value="DNA_helicase_DnaB"/>
</dbReference>
<evidence type="ECO:0000313" key="19">
    <source>
        <dbReference type="Proteomes" id="UP000705379"/>
    </source>
</evidence>
<dbReference type="Proteomes" id="UP000705379">
    <property type="component" value="Unassembled WGS sequence"/>
</dbReference>